<gene>
    <name evidence="4" type="ORF">SSCH_2560004</name>
</gene>
<comment type="similarity">
    <text evidence="1">Belongs to the manganese catalase family.</text>
</comment>
<keyword evidence="2" id="KW-0464">Manganese</keyword>
<evidence type="ECO:0000313" key="4">
    <source>
        <dbReference type="EMBL" id="CEO88771.1"/>
    </source>
</evidence>
<feature type="binding site" evidence="2">
    <location>
        <position position="65"/>
    </location>
    <ligand>
        <name>Mn(2+)</name>
        <dbReference type="ChEBI" id="CHEBI:29035"/>
        <label>1</label>
    </ligand>
</feature>
<keyword evidence="3" id="KW-0106">Calcium</keyword>
<dbReference type="InterPro" id="IPR007760">
    <property type="entry name" value="Mn_catalase"/>
</dbReference>
<keyword evidence="5" id="KW-1185">Reference proteome</keyword>
<accession>A0A0B7MLG3</accession>
<dbReference type="OrthoDB" id="9800585at2"/>
<evidence type="ECO:0000256" key="1">
    <source>
        <dbReference type="ARBA" id="ARBA00007644"/>
    </source>
</evidence>
<evidence type="ECO:0000313" key="5">
    <source>
        <dbReference type="Proteomes" id="UP000046155"/>
    </source>
</evidence>
<organism evidence="4 5">
    <name type="scientific">Syntrophaceticus schinkii</name>
    <dbReference type="NCBI Taxonomy" id="499207"/>
    <lineage>
        <taxon>Bacteria</taxon>
        <taxon>Bacillati</taxon>
        <taxon>Bacillota</taxon>
        <taxon>Clostridia</taxon>
        <taxon>Thermoanaerobacterales</taxon>
        <taxon>Thermoanaerobacterales Family III. Incertae Sedis</taxon>
        <taxon>Syntrophaceticus</taxon>
    </lineage>
</organism>
<dbReference type="SUPFAM" id="SSF47240">
    <property type="entry name" value="Ferritin-like"/>
    <property type="match status" value="1"/>
</dbReference>
<dbReference type="InterPro" id="IPR012347">
    <property type="entry name" value="Ferritin-like"/>
</dbReference>
<dbReference type="RefSeq" id="WP_044664858.1">
    <property type="nucleotide sequence ID" value="NZ_CDRZ01000175.1"/>
</dbReference>
<name>A0A0B7MLG3_9FIRM</name>
<feature type="binding site" evidence="2">
    <location>
        <position position="136"/>
    </location>
    <ligand>
        <name>Mn(2+)</name>
        <dbReference type="ChEBI" id="CHEBI:29035"/>
        <label>1</label>
    </ligand>
</feature>
<dbReference type="EMBL" id="CDRZ01000175">
    <property type="protein sequence ID" value="CEO88771.1"/>
    <property type="molecule type" value="Genomic_DNA"/>
</dbReference>
<dbReference type="AlphaFoldDB" id="A0A0B7MLG3"/>
<protein>
    <submittedName>
        <fullName evidence="4">Manganese containing catalase</fullName>
        <ecNumber evidence="4">1.11.1.6</ecNumber>
    </submittedName>
</protein>
<dbReference type="Pfam" id="PF05067">
    <property type="entry name" value="Mn_catalase"/>
    <property type="match status" value="1"/>
</dbReference>
<feature type="binding site" evidence="2">
    <location>
        <position position="169"/>
    </location>
    <ligand>
        <name>Mn(2+)</name>
        <dbReference type="ChEBI" id="CHEBI:29035"/>
        <label>1</label>
    </ligand>
</feature>
<keyword evidence="2" id="KW-0479">Metal-binding</keyword>
<dbReference type="InterPro" id="IPR009078">
    <property type="entry name" value="Ferritin-like_SF"/>
</dbReference>
<dbReference type="Proteomes" id="UP000046155">
    <property type="component" value="Unassembled WGS sequence"/>
</dbReference>
<evidence type="ECO:0000256" key="2">
    <source>
        <dbReference type="PIRSR" id="PIRSR607760-1"/>
    </source>
</evidence>
<feature type="binding site" evidence="2">
    <location>
        <position position="35"/>
    </location>
    <ligand>
        <name>Mn(2+)</name>
        <dbReference type="ChEBI" id="CHEBI:29035"/>
        <label>1</label>
    </ligand>
</feature>
<keyword evidence="4" id="KW-0560">Oxidoreductase</keyword>
<proteinExistence type="inferred from homology"/>
<dbReference type="EC" id="1.11.1.6" evidence="4"/>
<dbReference type="GO" id="GO:0046872">
    <property type="term" value="F:metal ion binding"/>
    <property type="evidence" value="ECO:0007669"/>
    <property type="project" value="UniProtKB-KW"/>
</dbReference>
<comment type="cofactor">
    <cofactor evidence="2">
        <name>Mn(2+)</name>
        <dbReference type="ChEBI" id="CHEBI:29035"/>
    </cofactor>
    <text evidence="2">Binds 2 manganese ions per subunit.</text>
</comment>
<dbReference type="Gene3D" id="1.20.1260.10">
    <property type="match status" value="1"/>
</dbReference>
<keyword evidence="4" id="KW-0575">Peroxidase</keyword>
<dbReference type="CDD" id="cd01051">
    <property type="entry name" value="Mn_catalase"/>
    <property type="match status" value="1"/>
</dbReference>
<dbReference type="InterPro" id="IPR039377">
    <property type="entry name" value="Mn_catalase_dom"/>
</dbReference>
<feature type="binding site" evidence="3">
    <location>
        <position position="60"/>
    </location>
    <ligand>
        <name>Ca(2+)</name>
        <dbReference type="ChEBI" id="CHEBI:29108"/>
    </ligand>
</feature>
<comment type="cofactor">
    <cofactor evidence="3">
        <name>Ca(2+)</name>
        <dbReference type="ChEBI" id="CHEBI:29108"/>
    </cofactor>
    <text evidence="3">Binds 1 Ca(2+) ion per subunit.</text>
</comment>
<feature type="binding site" evidence="2">
    <location>
        <position position="68"/>
    </location>
    <ligand>
        <name>Mn(2+)</name>
        <dbReference type="ChEBI" id="CHEBI:29035"/>
        <label>1</label>
    </ligand>
</feature>
<evidence type="ECO:0000256" key="3">
    <source>
        <dbReference type="PIRSR" id="PIRSR607760-2"/>
    </source>
</evidence>
<sequence>MWLYEKKLQYPVRVCKKDLPMAKFLLTQFGGPNGELSAAVRYLSQRYSMPTGRAKGVLTDIGTEELAHWEMIATMVYKLMKGATPQEIRRAGLGGYYAIWDKGIFPSDSNGVPWTSAYINTMGDPIADLHEDMAAEQKARATYENLINLTDDPDLADGLKFLREREVVHFQRFGETLDHLQGYMNGKKYY</sequence>
<reference evidence="5" key="1">
    <citation type="submission" date="2015-01" db="EMBL/GenBank/DDBJ databases">
        <authorList>
            <person name="Manzoor Shahid"/>
            <person name="Zubair Saima"/>
        </authorList>
    </citation>
    <scope>NUCLEOTIDE SEQUENCE [LARGE SCALE GENOMIC DNA]</scope>
    <source>
        <strain evidence="5">Sp3</strain>
    </source>
</reference>
<dbReference type="GO" id="GO:0004096">
    <property type="term" value="F:catalase activity"/>
    <property type="evidence" value="ECO:0007669"/>
    <property type="project" value="UniProtKB-EC"/>
</dbReference>